<gene>
    <name evidence="2" type="ORF">UW22_C0038G0002</name>
</gene>
<dbReference type="Gene3D" id="3.30.70.1290">
    <property type="entry name" value="Transposase IS200-like"/>
    <property type="match status" value="1"/>
</dbReference>
<feature type="domain" description="Transposase IS200-like" evidence="1">
    <location>
        <begin position="36"/>
        <end position="184"/>
    </location>
</feature>
<evidence type="ECO:0000313" key="2">
    <source>
        <dbReference type="EMBL" id="KKT36466.1"/>
    </source>
</evidence>
<comment type="caution">
    <text evidence="2">The sequence shown here is derived from an EMBL/GenBank/DDBJ whole genome shotgun (WGS) entry which is preliminary data.</text>
</comment>
<sequence>MTKTHMTSFTRPVLVKLGFYHYTGNMPSRYQIKPYCADSFYHLYNRGVEKHSIFNDDQDYGVFLSYVKTYLEPKDEKGLSTILLDPLSSSKEKYRAQKLLRLNNFFGEISLPSYCLLPNHFHFLVFQKSADAIDRFMNSLFTRFTMYMNKKNKRVGPLFQSVYKAVLVDSDEQLLYTSRYIHRNPIGIHRSGRRYIRMLATYPYSSYPDYLGIRKTPWVESETILSFFSTKTKNSYQSFVEDPEETEREIQLIGKKLPEPLEEF</sequence>
<dbReference type="SMART" id="SM01321">
    <property type="entry name" value="Y1_Tnp"/>
    <property type="match status" value="1"/>
</dbReference>
<name>A0A0G1GN78_9BACT</name>
<dbReference type="GO" id="GO:0003677">
    <property type="term" value="F:DNA binding"/>
    <property type="evidence" value="ECO:0007669"/>
    <property type="project" value="InterPro"/>
</dbReference>
<dbReference type="AlphaFoldDB" id="A0A0G1GN78"/>
<evidence type="ECO:0000259" key="1">
    <source>
        <dbReference type="SMART" id="SM01321"/>
    </source>
</evidence>
<dbReference type="GO" id="GO:0006313">
    <property type="term" value="P:DNA transposition"/>
    <property type="evidence" value="ECO:0007669"/>
    <property type="project" value="InterPro"/>
</dbReference>
<dbReference type="InterPro" id="IPR036515">
    <property type="entry name" value="Transposase_17_sf"/>
</dbReference>
<dbReference type="PANTHER" id="PTHR34322:SF2">
    <property type="entry name" value="TRANSPOSASE IS200-LIKE DOMAIN-CONTAINING PROTEIN"/>
    <property type="match status" value="1"/>
</dbReference>
<dbReference type="Proteomes" id="UP000034617">
    <property type="component" value="Unassembled WGS sequence"/>
</dbReference>
<reference evidence="2 3" key="1">
    <citation type="journal article" date="2015" name="Nature">
        <title>rRNA introns, odd ribosomes, and small enigmatic genomes across a large radiation of phyla.</title>
        <authorList>
            <person name="Brown C.T."/>
            <person name="Hug L.A."/>
            <person name="Thomas B.C."/>
            <person name="Sharon I."/>
            <person name="Castelle C.J."/>
            <person name="Singh A."/>
            <person name="Wilkins M.J."/>
            <person name="Williams K.H."/>
            <person name="Banfield J.F."/>
        </authorList>
    </citation>
    <scope>NUCLEOTIDE SEQUENCE [LARGE SCALE GENOMIC DNA]</scope>
</reference>
<evidence type="ECO:0000313" key="3">
    <source>
        <dbReference type="Proteomes" id="UP000034617"/>
    </source>
</evidence>
<dbReference type="Pfam" id="PF01797">
    <property type="entry name" value="Y1_Tnp"/>
    <property type="match status" value="1"/>
</dbReference>
<protein>
    <recommendedName>
        <fullName evidence="1">Transposase IS200-like domain-containing protein</fullName>
    </recommendedName>
</protein>
<dbReference type="SUPFAM" id="SSF143422">
    <property type="entry name" value="Transposase IS200-like"/>
    <property type="match status" value="1"/>
</dbReference>
<dbReference type="EMBL" id="LCHM01000038">
    <property type="protein sequence ID" value="KKT36466.1"/>
    <property type="molecule type" value="Genomic_DNA"/>
</dbReference>
<accession>A0A0G1GN78</accession>
<dbReference type="GO" id="GO:0004803">
    <property type="term" value="F:transposase activity"/>
    <property type="evidence" value="ECO:0007669"/>
    <property type="project" value="InterPro"/>
</dbReference>
<organism evidence="2 3">
    <name type="scientific">Candidatus Gottesmanbacteria bacterium GW2011_GWB1_44_11c</name>
    <dbReference type="NCBI Taxonomy" id="1618447"/>
    <lineage>
        <taxon>Bacteria</taxon>
        <taxon>Candidatus Gottesmaniibacteriota</taxon>
    </lineage>
</organism>
<dbReference type="PANTHER" id="PTHR34322">
    <property type="entry name" value="TRANSPOSASE, Y1_TNP DOMAIN-CONTAINING"/>
    <property type="match status" value="1"/>
</dbReference>
<dbReference type="InterPro" id="IPR002686">
    <property type="entry name" value="Transposase_17"/>
</dbReference>
<proteinExistence type="predicted"/>